<evidence type="ECO:0000313" key="11">
    <source>
        <dbReference type="EMBL" id="THK33251.1"/>
    </source>
</evidence>
<dbReference type="GO" id="GO:0007165">
    <property type="term" value="P:signal transduction"/>
    <property type="evidence" value="ECO:0007669"/>
    <property type="project" value="UniProtKB-KW"/>
</dbReference>
<keyword evidence="2" id="KW-1003">Cell membrane</keyword>
<evidence type="ECO:0000256" key="10">
    <source>
        <dbReference type="RuleBase" id="RU351113"/>
    </source>
</evidence>
<dbReference type="GO" id="GO:0004984">
    <property type="term" value="F:olfactory receptor activity"/>
    <property type="evidence" value="ECO:0007669"/>
    <property type="project" value="InterPro"/>
</dbReference>
<keyword evidence="12" id="KW-1185">Reference proteome</keyword>
<dbReference type="Pfam" id="PF02949">
    <property type="entry name" value="7tm_6"/>
    <property type="match status" value="1"/>
</dbReference>
<feature type="transmembrane region" description="Helical" evidence="10">
    <location>
        <begin position="393"/>
        <end position="411"/>
    </location>
</feature>
<protein>
    <recommendedName>
        <fullName evidence="10">Odorant receptor</fullName>
    </recommendedName>
</protein>
<dbReference type="InterPro" id="IPR004117">
    <property type="entry name" value="7tm6_olfct_rcpt"/>
</dbReference>
<name>A0A4E0RZ76_9HYME</name>
<dbReference type="OrthoDB" id="6617147at2759"/>
<keyword evidence="3 10" id="KW-0716">Sensory transduction</keyword>
<dbReference type="PANTHER" id="PTHR21137:SF35">
    <property type="entry name" value="ODORANT RECEPTOR 19A-RELATED"/>
    <property type="match status" value="1"/>
</dbReference>
<evidence type="ECO:0000256" key="6">
    <source>
        <dbReference type="ARBA" id="ARBA00022989"/>
    </source>
</evidence>
<evidence type="ECO:0000256" key="5">
    <source>
        <dbReference type="ARBA" id="ARBA00022725"/>
    </source>
</evidence>
<organism evidence="11 12">
    <name type="scientific">Diachasma alloeum</name>
    <dbReference type="NCBI Taxonomy" id="454923"/>
    <lineage>
        <taxon>Eukaryota</taxon>
        <taxon>Metazoa</taxon>
        <taxon>Ecdysozoa</taxon>
        <taxon>Arthropoda</taxon>
        <taxon>Hexapoda</taxon>
        <taxon>Insecta</taxon>
        <taxon>Pterygota</taxon>
        <taxon>Neoptera</taxon>
        <taxon>Endopterygota</taxon>
        <taxon>Hymenoptera</taxon>
        <taxon>Apocrita</taxon>
        <taxon>Ichneumonoidea</taxon>
        <taxon>Braconidae</taxon>
        <taxon>Opiinae</taxon>
        <taxon>Diachasma</taxon>
    </lineage>
</organism>
<feature type="transmembrane region" description="Helical" evidence="10">
    <location>
        <begin position="78"/>
        <end position="98"/>
    </location>
</feature>
<dbReference type="KEGG" id="dam:107046803"/>
<evidence type="ECO:0000256" key="2">
    <source>
        <dbReference type="ARBA" id="ARBA00022475"/>
    </source>
</evidence>
<keyword evidence="4 10" id="KW-0812">Transmembrane</keyword>
<gene>
    <name evidence="11" type="primary">Or19</name>
    <name evidence="11" type="ORF">DALL_DALL000455</name>
</gene>
<evidence type="ECO:0000313" key="12">
    <source>
        <dbReference type="Proteomes" id="UP000297026"/>
    </source>
</evidence>
<evidence type="ECO:0000256" key="3">
    <source>
        <dbReference type="ARBA" id="ARBA00022606"/>
    </source>
</evidence>
<feature type="transmembrane region" description="Helical" evidence="10">
    <location>
        <begin position="223"/>
        <end position="242"/>
    </location>
</feature>
<evidence type="ECO:0000256" key="7">
    <source>
        <dbReference type="ARBA" id="ARBA00023136"/>
    </source>
</evidence>
<dbReference type="GO" id="GO:0005549">
    <property type="term" value="F:odorant binding"/>
    <property type="evidence" value="ECO:0007669"/>
    <property type="project" value="InterPro"/>
</dbReference>
<dbReference type="PANTHER" id="PTHR21137">
    <property type="entry name" value="ODORANT RECEPTOR"/>
    <property type="match status" value="1"/>
</dbReference>
<dbReference type="GO" id="GO:0005886">
    <property type="term" value="C:plasma membrane"/>
    <property type="evidence" value="ECO:0007669"/>
    <property type="project" value="UniProtKB-SubCell"/>
</dbReference>
<feature type="transmembrane region" description="Helical" evidence="10">
    <location>
        <begin position="282"/>
        <end position="305"/>
    </location>
</feature>
<comment type="caution">
    <text evidence="10">Lacks conserved residue(s) required for the propagation of feature annotation.</text>
</comment>
<keyword evidence="8 10" id="KW-0675">Receptor</keyword>
<dbReference type="AlphaFoldDB" id="A0A4E0RZ76"/>
<accession>A0A4E0RZ76</accession>
<keyword evidence="7 10" id="KW-0472">Membrane</keyword>
<feature type="transmembrane region" description="Helical" evidence="10">
    <location>
        <begin position="194"/>
        <end position="216"/>
    </location>
</feature>
<sequence length="417" mass="47728">MTKTEEKSQVDRTVYENEDFNYAIGWNRFSLDVLGAWPRRNSGIIGRQRSLVCALGIIILIYLPQSASVVVHWGNMDAVIECLSVNGPVFLAFAKLLLFRYRRKEIRMLIDFMSDDWNTPRSLEEREAMLRTAKMSRVISLGSGVITHTLFVAYIFYKIYFGIEDMKRTDLDPRLAVGLLHPARLPFDTRKIEYFIPMWIGQCFCTYFSMTIYAVFDCMISAVVLHICGQFSVIGLALRNLADDQVGCRSDLFREKLAAIVKRHEKLNDSIGVIEDSFSSILLPQMLICTFTFCFQGFALITSLLGSSTGKITFLETAFSVTYVFYTVLHLFVYCYIGDQLLVESSSISYSVYDSHWYNLPARHARSLLFVGYRSLRPLKITAGKYCGFSRNLFIIVLKTSMGYLSMLLTVKQRMTD</sequence>
<dbReference type="EMBL" id="ML160187">
    <property type="protein sequence ID" value="THK33251.1"/>
    <property type="molecule type" value="Genomic_DNA"/>
</dbReference>
<evidence type="ECO:0000256" key="9">
    <source>
        <dbReference type="ARBA" id="ARBA00023224"/>
    </source>
</evidence>
<dbReference type="Proteomes" id="UP000297026">
    <property type="component" value="Unassembled WGS sequence"/>
</dbReference>
<feature type="transmembrane region" description="Helical" evidence="10">
    <location>
        <begin position="50"/>
        <end position="72"/>
    </location>
</feature>
<keyword evidence="6 10" id="KW-1133">Transmembrane helix</keyword>
<proteinExistence type="inferred from homology"/>
<evidence type="ECO:0000256" key="8">
    <source>
        <dbReference type="ARBA" id="ARBA00023170"/>
    </source>
</evidence>
<feature type="transmembrane region" description="Helical" evidence="10">
    <location>
        <begin position="317"/>
        <end position="337"/>
    </location>
</feature>
<feature type="transmembrane region" description="Helical" evidence="10">
    <location>
        <begin position="138"/>
        <end position="157"/>
    </location>
</feature>
<comment type="similarity">
    <text evidence="10">Belongs to the insect chemoreceptor superfamily. Heteromeric odorant receptor channel (TC 1.A.69) family.</text>
</comment>
<dbReference type="GeneID" id="107046803"/>
<evidence type="ECO:0000256" key="1">
    <source>
        <dbReference type="ARBA" id="ARBA00004651"/>
    </source>
</evidence>
<keyword evidence="5 10" id="KW-0552">Olfaction</keyword>
<comment type="subcellular location">
    <subcellularLocation>
        <location evidence="1 10">Cell membrane</location>
        <topology evidence="1 10">Multi-pass membrane protein</topology>
    </subcellularLocation>
</comment>
<evidence type="ECO:0000256" key="4">
    <source>
        <dbReference type="ARBA" id="ARBA00022692"/>
    </source>
</evidence>
<dbReference type="CTD" id="100463041"/>
<keyword evidence="9 10" id="KW-0807">Transducer</keyword>
<reference evidence="11" key="1">
    <citation type="submission" date="2019-02" db="EMBL/GenBank/DDBJ databases">
        <title>Genome of the parasitoid wasp Diachasma alloeum, an emerging model for ecological speciation and transitions to asexual reproduction.</title>
        <authorList>
            <person name="Robertson H.M."/>
            <person name="Walden K.K."/>
            <person name="Tvedte E.S."/>
            <person name="Hood G.R."/>
            <person name="Feder J.L."/>
            <person name="Forbes A.A."/>
            <person name="Logsdon J.M."/>
            <person name="Mcelroy K.E."/>
        </authorList>
    </citation>
    <scope>NUCLEOTIDE SEQUENCE [LARGE SCALE GENOMIC DNA]</scope>
    <source>
        <strain evidence="11">Michigan</strain>
    </source>
</reference>